<dbReference type="InterPro" id="IPR005265">
    <property type="entry name" value="HemJ-like"/>
</dbReference>
<dbReference type="EMBL" id="RZGR01000024">
    <property type="protein sequence ID" value="RUQ84967.1"/>
    <property type="molecule type" value="Genomic_DNA"/>
</dbReference>
<dbReference type="PANTHER" id="PTHR40255">
    <property type="entry name" value="UPF0093 MEMBRANE PROTEIN SLR1790"/>
    <property type="match status" value="1"/>
</dbReference>
<dbReference type="GO" id="GO:0006782">
    <property type="term" value="P:protoporphyrinogen IX biosynthetic process"/>
    <property type="evidence" value="ECO:0007669"/>
    <property type="project" value="UniProtKB-UniRule"/>
</dbReference>
<dbReference type="GO" id="GO:0046872">
    <property type="term" value="F:metal ion binding"/>
    <property type="evidence" value="ECO:0007669"/>
    <property type="project" value="UniProtKB-UniRule"/>
</dbReference>
<reference evidence="16 17" key="1">
    <citation type="submission" date="2018-12" db="EMBL/GenBank/DDBJ databases">
        <title>Legionella sp,whole genome shotgun sequence.</title>
        <authorList>
            <person name="Wu H."/>
        </authorList>
    </citation>
    <scope>NUCLEOTIDE SEQUENCE [LARGE SCALE GENOMIC DNA]</scope>
    <source>
        <strain evidence="17">km714</strain>
    </source>
</reference>
<accession>A0A433JIJ1</accession>
<name>A0A433JIJ1_9GAMM</name>
<evidence type="ECO:0000256" key="13">
    <source>
        <dbReference type="ARBA" id="ARBA00048390"/>
    </source>
</evidence>
<dbReference type="EC" id="1.3.99.-" evidence="14 15"/>
<keyword evidence="10 14" id="KW-0560">Oxidoreductase</keyword>
<dbReference type="OrthoDB" id="9800824at2"/>
<keyword evidence="6 14" id="KW-0349">Heme</keyword>
<evidence type="ECO:0000256" key="12">
    <source>
        <dbReference type="ARBA" id="ARBA00023136"/>
    </source>
</evidence>
<dbReference type="PANTHER" id="PTHR40255:SF1">
    <property type="entry name" value="PROTOPORPHYRINOGEN IX OXIDASE"/>
    <property type="match status" value="1"/>
</dbReference>
<evidence type="ECO:0000256" key="15">
    <source>
        <dbReference type="PIRNR" id="PIRNR004638"/>
    </source>
</evidence>
<feature type="transmembrane region" description="Helical" evidence="14">
    <location>
        <begin position="81"/>
        <end position="98"/>
    </location>
</feature>
<dbReference type="AlphaFoldDB" id="A0A433JIJ1"/>
<protein>
    <recommendedName>
        <fullName evidence="4 14">Protoporphyrinogen IX oxidase</fullName>
        <shortName evidence="14">PPO</shortName>
        <ecNumber evidence="14 15">1.3.99.-</ecNumber>
    </recommendedName>
</protein>
<keyword evidence="9 14" id="KW-1133">Transmembrane helix</keyword>
<feature type="transmembrane region" description="Helical" evidence="14">
    <location>
        <begin position="6"/>
        <end position="27"/>
    </location>
</feature>
<evidence type="ECO:0000256" key="9">
    <source>
        <dbReference type="ARBA" id="ARBA00022989"/>
    </source>
</evidence>
<evidence type="ECO:0000313" key="16">
    <source>
        <dbReference type="EMBL" id="RUQ84967.1"/>
    </source>
</evidence>
<keyword evidence="11 14" id="KW-0408">Iron</keyword>
<evidence type="ECO:0000256" key="1">
    <source>
        <dbReference type="ARBA" id="ARBA00004651"/>
    </source>
</evidence>
<keyword evidence="5 14" id="KW-1003">Cell membrane</keyword>
<keyword evidence="17" id="KW-1185">Reference proteome</keyword>
<comment type="pathway">
    <text evidence="2 14 15">Porphyrin-containing compound metabolism; protoporphyrin-IX biosynthesis; protoporphyrin-IX from protoporphyrinogen-IX: step 1/1.</text>
</comment>
<evidence type="ECO:0000256" key="14">
    <source>
        <dbReference type="HAMAP-Rule" id="MF_02239"/>
    </source>
</evidence>
<evidence type="ECO:0000256" key="3">
    <source>
        <dbReference type="ARBA" id="ARBA00006501"/>
    </source>
</evidence>
<feature type="transmembrane region" description="Helical" evidence="14">
    <location>
        <begin position="119"/>
        <end position="137"/>
    </location>
</feature>
<proteinExistence type="inferred from homology"/>
<dbReference type="GO" id="GO:0070818">
    <property type="term" value="F:protoporphyrinogen oxidase activity"/>
    <property type="evidence" value="ECO:0007669"/>
    <property type="project" value="UniProtKB-UniRule"/>
</dbReference>
<gene>
    <name evidence="16" type="primary">hemJ</name>
    <name evidence="16" type="ORF">EKM59_08120</name>
</gene>
<dbReference type="Proteomes" id="UP000288012">
    <property type="component" value="Unassembled WGS sequence"/>
</dbReference>
<dbReference type="NCBIfam" id="TIGR00701">
    <property type="entry name" value="protoporphyrinogen oxidase HemJ"/>
    <property type="match status" value="1"/>
</dbReference>
<feature type="binding site" description="axial binding residue" evidence="14">
    <location>
        <position position="84"/>
    </location>
    <ligand>
        <name>heme</name>
        <dbReference type="ChEBI" id="CHEBI:30413"/>
    </ligand>
    <ligandPart>
        <name>Fe</name>
        <dbReference type="ChEBI" id="CHEBI:18248"/>
    </ligandPart>
</feature>
<dbReference type="HAMAP" id="MF_02239">
    <property type="entry name" value="HemJ"/>
    <property type="match status" value="1"/>
</dbReference>
<evidence type="ECO:0000256" key="6">
    <source>
        <dbReference type="ARBA" id="ARBA00022617"/>
    </source>
</evidence>
<comment type="catalytic activity">
    <reaction evidence="13 14 15">
        <text>protoporphyrinogen IX + 3 A = protoporphyrin IX + 3 AH2</text>
        <dbReference type="Rhea" id="RHEA:62000"/>
        <dbReference type="ChEBI" id="CHEBI:13193"/>
        <dbReference type="ChEBI" id="CHEBI:17499"/>
        <dbReference type="ChEBI" id="CHEBI:57306"/>
        <dbReference type="ChEBI" id="CHEBI:57307"/>
    </reaction>
</comment>
<comment type="function">
    <text evidence="14 15">Catalyzes the oxidation of protoporphyrinogen IX to protoporphyrin IX.</text>
</comment>
<evidence type="ECO:0000313" key="17">
    <source>
        <dbReference type="Proteomes" id="UP000288012"/>
    </source>
</evidence>
<keyword evidence="7 14" id="KW-0812">Transmembrane</keyword>
<evidence type="ECO:0000256" key="8">
    <source>
        <dbReference type="ARBA" id="ARBA00022723"/>
    </source>
</evidence>
<sequence length="140" mass="16284">MLVVKAFHIIAVVAWFAGLFYLPRLFVYHAEAKDRVSIERFKIMERRLYYGITWPAALLTTGLGIFLIFYNPSYYLRAGWMHAKISLVVCLWIYHVVCGQFVKNFANDINGRSSTFYRIFNELPTLLLIAIVLLVVVKPF</sequence>
<dbReference type="RefSeq" id="WP_126954354.1">
    <property type="nucleotide sequence ID" value="NZ_RZGR01000024.1"/>
</dbReference>
<feature type="binding site" description="axial binding residue" evidence="14">
    <location>
        <position position="8"/>
    </location>
    <ligand>
        <name>heme</name>
        <dbReference type="ChEBI" id="CHEBI:30413"/>
    </ligand>
    <ligandPart>
        <name>Fe</name>
        <dbReference type="ChEBI" id="CHEBI:18248"/>
    </ligandPart>
</feature>
<dbReference type="Pfam" id="PF03653">
    <property type="entry name" value="UPF0093"/>
    <property type="match status" value="1"/>
</dbReference>
<comment type="similarity">
    <text evidence="3 14 15">Belongs to the HemJ family.</text>
</comment>
<comment type="subunit">
    <text evidence="14">Homodimer.</text>
</comment>
<keyword evidence="8 14" id="KW-0479">Metal-binding</keyword>
<organism evidence="16 17">
    <name type="scientific">Legionella septentrionalis</name>
    <dbReference type="NCBI Taxonomy" id="2498109"/>
    <lineage>
        <taxon>Bacteria</taxon>
        <taxon>Pseudomonadati</taxon>
        <taxon>Pseudomonadota</taxon>
        <taxon>Gammaproteobacteria</taxon>
        <taxon>Legionellales</taxon>
        <taxon>Legionellaceae</taxon>
        <taxon>Legionella</taxon>
    </lineage>
</organism>
<dbReference type="GO" id="GO:0005886">
    <property type="term" value="C:plasma membrane"/>
    <property type="evidence" value="ECO:0007669"/>
    <property type="project" value="UniProtKB-SubCell"/>
</dbReference>
<evidence type="ECO:0000256" key="10">
    <source>
        <dbReference type="ARBA" id="ARBA00023002"/>
    </source>
</evidence>
<dbReference type="PIRSF" id="PIRSF004638">
    <property type="entry name" value="UCP004638"/>
    <property type="match status" value="1"/>
</dbReference>
<dbReference type="UniPathway" id="UPA00251">
    <property type="reaction ID" value="UER00324"/>
</dbReference>
<evidence type="ECO:0000256" key="7">
    <source>
        <dbReference type="ARBA" id="ARBA00022692"/>
    </source>
</evidence>
<comment type="subcellular location">
    <subcellularLocation>
        <location evidence="1 14">Cell membrane</location>
        <topology evidence="1 14">Multi-pass membrane protein</topology>
    </subcellularLocation>
</comment>
<evidence type="ECO:0000256" key="11">
    <source>
        <dbReference type="ARBA" id="ARBA00023004"/>
    </source>
</evidence>
<feature type="transmembrane region" description="Helical" evidence="14">
    <location>
        <begin position="48"/>
        <end position="69"/>
    </location>
</feature>
<evidence type="ECO:0000256" key="2">
    <source>
        <dbReference type="ARBA" id="ARBA00005073"/>
    </source>
</evidence>
<comment type="cofactor">
    <cofactor evidence="14 15">
        <name>heme b</name>
        <dbReference type="ChEBI" id="CHEBI:60344"/>
    </cofactor>
    <text evidence="14 15">Binds 1 heme b (iron(II)-protoporphyrin IX) group per subunit.</text>
</comment>
<evidence type="ECO:0000256" key="5">
    <source>
        <dbReference type="ARBA" id="ARBA00022475"/>
    </source>
</evidence>
<keyword evidence="12 14" id="KW-0472">Membrane</keyword>
<comment type="caution">
    <text evidence="16">The sequence shown here is derived from an EMBL/GenBank/DDBJ whole genome shotgun (WGS) entry which is preliminary data.</text>
</comment>
<evidence type="ECO:0000256" key="4">
    <source>
        <dbReference type="ARBA" id="ARBA00017504"/>
    </source>
</evidence>